<feature type="compositionally biased region" description="Low complexity" evidence="11">
    <location>
        <begin position="179"/>
        <end position="195"/>
    </location>
</feature>
<dbReference type="OrthoDB" id="9909019at2759"/>
<dbReference type="PANTHER" id="PTHR12246">
    <property type="entry name" value="PALMITOYLTRANSFERASE ZDHHC16"/>
    <property type="match status" value="1"/>
</dbReference>
<evidence type="ECO:0000256" key="5">
    <source>
        <dbReference type="ARBA" id="ARBA00023136"/>
    </source>
</evidence>
<reference evidence="13" key="1">
    <citation type="submission" date="2013-11" db="EMBL/GenBank/DDBJ databases">
        <title>Genome sequence of the fusiform rust pathogen reveals effectors for host alternation and coevolution with pine.</title>
        <authorList>
            <consortium name="DOE Joint Genome Institute"/>
            <person name="Smith K."/>
            <person name="Pendleton A."/>
            <person name="Kubisiak T."/>
            <person name="Anderson C."/>
            <person name="Salamov A."/>
            <person name="Aerts A."/>
            <person name="Riley R."/>
            <person name="Clum A."/>
            <person name="Lindquist E."/>
            <person name="Ence D."/>
            <person name="Campbell M."/>
            <person name="Kronenberg Z."/>
            <person name="Feau N."/>
            <person name="Dhillon B."/>
            <person name="Hamelin R."/>
            <person name="Burleigh J."/>
            <person name="Smith J."/>
            <person name="Yandell M."/>
            <person name="Nelson C."/>
            <person name="Grigoriev I."/>
            <person name="Davis J."/>
        </authorList>
    </citation>
    <scope>NUCLEOTIDE SEQUENCE</scope>
    <source>
        <strain evidence="13">G11</strain>
    </source>
</reference>
<evidence type="ECO:0000256" key="9">
    <source>
        <dbReference type="ARBA" id="ARBA00048048"/>
    </source>
</evidence>
<feature type="region of interest" description="Disordered" evidence="11">
    <location>
        <begin position="142"/>
        <end position="195"/>
    </location>
</feature>
<dbReference type="GO" id="GO:0019706">
    <property type="term" value="F:protein-cysteine S-palmitoyltransferase activity"/>
    <property type="evidence" value="ECO:0007669"/>
    <property type="project" value="UniProtKB-EC"/>
</dbReference>
<organism evidence="13 14">
    <name type="scientific">Cronartium quercuum f. sp. fusiforme G11</name>
    <dbReference type="NCBI Taxonomy" id="708437"/>
    <lineage>
        <taxon>Eukaryota</taxon>
        <taxon>Fungi</taxon>
        <taxon>Dikarya</taxon>
        <taxon>Basidiomycota</taxon>
        <taxon>Pucciniomycotina</taxon>
        <taxon>Pucciniomycetes</taxon>
        <taxon>Pucciniales</taxon>
        <taxon>Coleosporiaceae</taxon>
        <taxon>Cronartium</taxon>
    </lineage>
</organism>
<keyword evidence="3 10" id="KW-0812">Transmembrane</keyword>
<evidence type="ECO:0000259" key="12">
    <source>
        <dbReference type="Pfam" id="PF01529"/>
    </source>
</evidence>
<feature type="transmembrane region" description="Helical" evidence="10">
    <location>
        <begin position="296"/>
        <end position="317"/>
    </location>
</feature>
<dbReference type="EMBL" id="MU167305">
    <property type="protein sequence ID" value="KAG0143999.1"/>
    <property type="molecule type" value="Genomic_DNA"/>
</dbReference>
<keyword evidence="4 10" id="KW-1133">Transmembrane helix</keyword>
<gene>
    <name evidence="13" type="ORF">CROQUDRAFT_660534</name>
</gene>
<keyword evidence="7" id="KW-0449">Lipoprotein</keyword>
<dbReference type="InterPro" id="IPR001594">
    <property type="entry name" value="Palmitoyltrfase_DHHC"/>
</dbReference>
<proteinExistence type="inferred from homology"/>
<feature type="domain" description="Palmitoyltransferase DHHC" evidence="12">
    <location>
        <begin position="219"/>
        <end position="333"/>
    </location>
</feature>
<evidence type="ECO:0000256" key="1">
    <source>
        <dbReference type="ARBA" id="ARBA00004141"/>
    </source>
</evidence>
<keyword evidence="6" id="KW-0564">Palmitate</keyword>
<evidence type="ECO:0000256" key="6">
    <source>
        <dbReference type="ARBA" id="ARBA00023139"/>
    </source>
</evidence>
<dbReference type="Pfam" id="PF01529">
    <property type="entry name" value="DHHC"/>
    <property type="match status" value="1"/>
</dbReference>
<protein>
    <recommendedName>
        <fullName evidence="10">Palmitoyltransferase</fullName>
        <ecNumber evidence="10">2.3.1.225</ecNumber>
    </recommendedName>
</protein>
<accession>A0A9P6NDA2</accession>
<dbReference type="InterPro" id="IPR039859">
    <property type="entry name" value="PFA4/ZDH16/20/ERF2-like"/>
</dbReference>
<comment type="similarity">
    <text evidence="10">Belongs to the DHHC palmitoyltransferase family.</text>
</comment>
<dbReference type="EC" id="2.3.1.225" evidence="10"/>
<evidence type="ECO:0000256" key="8">
    <source>
        <dbReference type="ARBA" id="ARBA00023315"/>
    </source>
</evidence>
<dbReference type="AlphaFoldDB" id="A0A9P6NDA2"/>
<evidence type="ECO:0000256" key="10">
    <source>
        <dbReference type="RuleBase" id="RU079119"/>
    </source>
</evidence>
<keyword evidence="2 10" id="KW-0808">Transferase</keyword>
<evidence type="ECO:0000256" key="7">
    <source>
        <dbReference type="ARBA" id="ARBA00023288"/>
    </source>
</evidence>
<comment type="catalytic activity">
    <reaction evidence="9 10">
        <text>L-cysteinyl-[protein] + hexadecanoyl-CoA = S-hexadecanoyl-L-cysteinyl-[protein] + CoA</text>
        <dbReference type="Rhea" id="RHEA:36683"/>
        <dbReference type="Rhea" id="RHEA-COMP:10131"/>
        <dbReference type="Rhea" id="RHEA-COMP:11032"/>
        <dbReference type="ChEBI" id="CHEBI:29950"/>
        <dbReference type="ChEBI" id="CHEBI:57287"/>
        <dbReference type="ChEBI" id="CHEBI:57379"/>
        <dbReference type="ChEBI" id="CHEBI:74151"/>
        <dbReference type="EC" id="2.3.1.225"/>
    </reaction>
</comment>
<feature type="transmembrane region" description="Helical" evidence="10">
    <location>
        <begin position="32"/>
        <end position="53"/>
    </location>
</feature>
<comment type="caution">
    <text evidence="13">The sequence shown here is derived from an EMBL/GenBank/DDBJ whole genome shotgun (WGS) entry which is preliminary data.</text>
</comment>
<feature type="transmembrane region" description="Helical" evidence="10">
    <location>
        <begin position="65"/>
        <end position="87"/>
    </location>
</feature>
<evidence type="ECO:0000256" key="4">
    <source>
        <dbReference type="ARBA" id="ARBA00022989"/>
    </source>
</evidence>
<comment type="subcellular location">
    <subcellularLocation>
        <location evidence="1">Membrane</location>
        <topology evidence="1">Multi-pass membrane protein</topology>
    </subcellularLocation>
</comment>
<name>A0A9P6NDA2_9BASI</name>
<keyword evidence="8 10" id="KW-0012">Acyltransferase</keyword>
<dbReference type="PROSITE" id="PS50216">
    <property type="entry name" value="DHHC"/>
    <property type="match status" value="1"/>
</dbReference>
<keyword evidence="5 10" id="KW-0472">Membrane</keyword>
<dbReference type="Proteomes" id="UP000886653">
    <property type="component" value="Unassembled WGS sequence"/>
</dbReference>
<evidence type="ECO:0000313" key="14">
    <source>
        <dbReference type="Proteomes" id="UP000886653"/>
    </source>
</evidence>
<dbReference type="GO" id="GO:0016020">
    <property type="term" value="C:membrane"/>
    <property type="evidence" value="ECO:0007669"/>
    <property type="project" value="UniProtKB-SubCell"/>
</dbReference>
<keyword evidence="14" id="KW-1185">Reference proteome</keyword>
<sequence length="422" mass="46982">MAIIKAITKPVFRCFKKVERFADKLTGRAGPVFIGLAAILISIATVTFFDVIFSQSFLKPETNPLVSLLGLAFSLYLIVCLVFHYSMACLTPPGSPLDTHPIDPTTHRLPSFAILGCFSGLINRFTGANRVQASRQRTIAAMKAAVRSTSARPNSRSSSAQPSARLTTSTLEPPDKTSRQSSTSRPSSSHSSVPVTLPRRCAKCFANGITGPNGMEGPVKPERAHHCRICGVCWLKYDHHCPWINQCVGLRNERYFVLFLIYMSVSTTWVAILGWASLLESMDFSFEWAYHTPRVFVILTWVLALAIGMTVWIMAAWQIALIARGETSVESTDNEYYKKLIANQGMSFNNPFDLGVRANFELFFNTGPGRQPWFTVLIPWPIPPSLDGWSWPKRAGWEASAVVFADQLTDEEDQDSEESDDR</sequence>
<feature type="compositionally biased region" description="Low complexity" evidence="11">
    <location>
        <begin position="147"/>
        <end position="165"/>
    </location>
</feature>
<feature type="transmembrane region" description="Helical" evidence="10">
    <location>
        <begin position="255"/>
        <end position="276"/>
    </location>
</feature>
<evidence type="ECO:0000313" key="13">
    <source>
        <dbReference type="EMBL" id="KAG0143999.1"/>
    </source>
</evidence>
<comment type="domain">
    <text evidence="10">The DHHC domain is required for palmitoyltransferase activity.</text>
</comment>
<evidence type="ECO:0000256" key="3">
    <source>
        <dbReference type="ARBA" id="ARBA00022692"/>
    </source>
</evidence>
<evidence type="ECO:0000256" key="11">
    <source>
        <dbReference type="SAM" id="MobiDB-lite"/>
    </source>
</evidence>
<evidence type="ECO:0000256" key="2">
    <source>
        <dbReference type="ARBA" id="ARBA00022679"/>
    </source>
</evidence>